<proteinExistence type="inferred from homology"/>
<keyword evidence="8" id="KW-1185">Reference proteome</keyword>
<organism evidence="7 8">
    <name type="scientific">Ceratocystis pirilliformis</name>
    <dbReference type="NCBI Taxonomy" id="259994"/>
    <lineage>
        <taxon>Eukaryota</taxon>
        <taxon>Fungi</taxon>
        <taxon>Dikarya</taxon>
        <taxon>Ascomycota</taxon>
        <taxon>Pezizomycotina</taxon>
        <taxon>Sordariomycetes</taxon>
        <taxon>Hypocreomycetidae</taxon>
        <taxon>Microascales</taxon>
        <taxon>Ceratocystidaceae</taxon>
        <taxon>Ceratocystis</taxon>
    </lineage>
</organism>
<dbReference type="PROSITE" id="PS01230">
    <property type="entry name" value="TRMA_1"/>
    <property type="match status" value="1"/>
</dbReference>
<dbReference type="PROSITE" id="PS51687">
    <property type="entry name" value="SAM_MT_RNA_M5U"/>
    <property type="match status" value="1"/>
</dbReference>
<feature type="binding site" evidence="4">
    <location>
        <position position="444"/>
    </location>
    <ligand>
        <name>S-adenosyl-L-methionine</name>
        <dbReference type="ChEBI" id="CHEBI:59789"/>
    </ligand>
</feature>
<dbReference type="Pfam" id="PF05958">
    <property type="entry name" value="tRNA_U5-meth_tr"/>
    <property type="match status" value="1"/>
</dbReference>
<dbReference type="PROSITE" id="PS01231">
    <property type="entry name" value="TRMA_2"/>
    <property type="match status" value="1"/>
</dbReference>
<evidence type="ECO:0000256" key="3">
    <source>
        <dbReference type="ARBA" id="ARBA00022691"/>
    </source>
</evidence>
<evidence type="ECO:0000256" key="2">
    <source>
        <dbReference type="ARBA" id="ARBA00022679"/>
    </source>
</evidence>
<sequence length="579" mass="64279">MRLARRLLDRTFARRLSSPRAALPACPQFASSYRFFNTTNSHNMADPAPPCSAPQKRGKSQGGRPWKKKTKREKNITQGSSEDVLRMDLLALMRDRGIDPEAPVDLNSLPASGSEIEVVVHELSSTGDGLAIQKDSSINQIYTVPFVVPGDVARIKVVRHLVQDKHSMADFLSVVTPSPRRDDSRIQCQYFSRCGGCQFQMLDYADQLKLKKRIVEKAFLNFSGINLPVPVGETIGSPLQYGYRTKLTPHFDGPPGGRALKRSGQKAQFANVPEIGFMLKGRRRVLDIEDCPIGTPVVRKGVINERKRIADNLGQYSRGATLLVRENTKRYPKGDAEIPTEINDGDTVMVEEGEFVDVKTYETNSLAMTTEYVNGKLFTNPAGSFFQNNNSILKPFTEYVRANVHPPSTTPETSPIKYLIDAYSGSGLFTISLSDLFINSVGIDIAEQSITYARDNARINGMPEERCSFIAADAGELFKSVTYAPDETLVILDPPRKGCDEDFLRQLLHFAPKRVIYISCNVHTQARDVGFLVRGSEHSGGCAYEVESLRGFDFFPQTGHVEGACVMSRVDKKTMESTV</sequence>
<keyword evidence="2 4" id="KW-0808">Transferase</keyword>
<dbReference type="Proteomes" id="UP001583280">
    <property type="component" value="Unassembled WGS sequence"/>
</dbReference>
<dbReference type="InterPro" id="IPR010280">
    <property type="entry name" value="U5_MeTrfase_fam"/>
</dbReference>
<evidence type="ECO:0000256" key="4">
    <source>
        <dbReference type="PROSITE-ProRule" id="PRU01024"/>
    </source>
</evidence>
<keyword evidence="1 4" id="KW-0489">Methyltransferase</keyword>
<evidence type="ECO:0000313" key="7">
    <source>
        <dbReference type="EMBL" id="KAL1896909.1"/>
    </source>
</evidence>
<dbReference type="GO" id="GO:0032259">
    <property type="term" value="P:methylation"/>
    <property type="evidence" value="ECO:0007669"/>
    <property type="project" value="UniProtKB-KW"/>
</dbReference>
<dbReference type="InterPro" id="IPR012340">
    <property type="entry name" value="NA-bd_OB-fold"/>
</dbReference>
<dbReference type="EMBL" id="JAWDJO010000053">
    <property type="protein sequence ID" value="KAL1896909.1"/>
    <property type="molecule type" value="Genomic_DNA"/>
</dbReference>
<feature type="region of interest" description="Disordered" evidence="6">
    <location>
        <begin position="44"/>
        <end position="79"/>
    </location>
</feature>
<keyword evidence="3 4" id="KW-0949">S-adenosyl-L-methionine</keyword>
<dbReference type="PANTHER" id="PTHR11061">
    <property type="entry name" value="RNA M5U METHYLTRANSFERASE"/>
    <property type="match status" value="1"/>
</dbReference>
<protein>
    <submittedName>
        <fullName evidence="7">tRNA(M5U54)methyltransferase</fullName>
        <ecNumber evidence="7">2.1.1.35</ecNumber>
    </submittedName>
</protein>
<feature type="binding site" evidence="4">
    <location>
        <position position="423"/>
    </location>
    <ligand>
        <name>S-adenosyl-L-methionine</name>
        <dbReference type="ChEBI" id="CHEBI:59789"/>
    </ligand>
</feature>
<dbReference type="Gene3D" id="2.40.50.140">
    <property type="entry name" value="Nucleic acid-binding proteins"/>
    <property type="match status" value="1"/>
</dbReference>
<reference evidence="7 8" key="1">
    <citation type="journal article" date="2024" name="IMA Fungus">
        <title>IMA Genome - F19 : A genome assembly and annotation guide to empower mycologists, including annotated draft genome sequences of Ceratocystis pirilliformis, Diaporthe australafricana, Fusarium ophioides, Paecilomyces lecythidis, and Sporothrix stenoceras.</title>
        <authorList>
            <person name="Aylward J."/>
            <person name="Wilson A.M."/>
            <person name="Visagie C.M."/>
            <person name="Spraker J."/>
            <person name="Barnes I."/>
            <person name="Buitendag C."/>
            <person name="Ceriani C."/>
            <person name="Del Mar Angel L."/>
            <person name="du Plessis D."/>
            <person name="Fuchs T."/>
            <person name="Gasser K."/>
            <person name="Kramer D."/>
            <person name="Li W."/>
            <person name="Munsamy K."/>
            <person name="Piso A."/>
            <person name="Price J.L."/>
            <person name="Sonnekus B."/>
            <person name="Thomas C."/>
            <person name="van der Nest A."/>
            <person name="van Dijk A."/>
            <person name="van Heerden A."/>
            <person name="van Vuuren N."/>
            <person name="Yilmaz N."/>
            <person name="Duong T.A."/>
            <person name="van der Merwe N.A."/>
            <person name="Wingfield M.J."/>
            <person name="Wingfield B.D."/>
        </authorList>
    </citation>
    <scope>NUCLEOTIDE SEQUENCE [LARGE SCALE GENOMIC DNA]</scope>
    <source>
        <strain evidence="7 8">CMW 12675</strain>
    </source>
</reference>
<dbReference type="CDD" id="cd02440">
    <property type="entry name" value="AdoMet_MTases"/>
    <property type="match status" value="1"/>
</dbReference>
<comment type="caution">
    <text evidence="7">The sequence shown here is derived from an EMBL/GenBank/DDBJ whole genome shotgun (WGS) entry which is preliminary data.</text>
</comment>
<dbReference type="Gene3D" id="3.40.50.150">
    <property type="entry name" value="Vaccinia Virus protein VP39"/>
    <property type="match status" value="2"/>
</dbReference>
<feature type="active site" evidence="5">
    <location>
        <position position="520"/>
    </location>
</feature>
<name>A0ABR3Z9C7_9PEZI</name>
<feature type="active site" description="Nucleophile" evidence="4">
    <location>
        <position position="520"/>
    </location>
</feature>
<feature type="binding site" evidence="4">
    <location>
        <position position="387"/>
    </location>
    <ligand>
        <name>S-adenosyl-L-methionine</name>
        <dbReference type="ChEBI" id="CHEBI:59789"/>
    </ligand>
</feature>
<dbReference type="InterPro" id="IPR025795">
    <property type="entry name" value="tRNA_(uracil-5-)_MeTrfase"/>
</dbReference>
<evidence type="ECO:0000313" key="8">
    <source>
        <dbReference type="Proteomes" id="UP001583280"/>
    </source>
</evidence>
<dbReference type="SUPFAM" id="SSF53335">
    <property type="entry name" value="S-adenosyl-L-methionine-dependent methyltransferases"/>
    <property type="match status" value="1"/>
</dbReference>
<comment type="similarity">
    <text evidence="4">Belongs to the class I-like SAM-binding methyltransferase superfamily. RNA M5U methyltransferase family.</text>
</comment>
<evidence type="ECO:0000256" key="5">
    <source>
        <dbReference type="PROSITE-ProRule" id="PRU10015"/>
    </source>
</evidence>
<feature type="binding site" evidence="4">
    <location>
        <position position="493"/>
    </location>
    <ligand>
        <name>S-adenosyl-L-methionine</name>
        <dbReference type="ChEBI" id="CHEBI:59789"/>
    </ligand>
</feature>
<dbReference type="GO" id="GO:0030697">
    <property type="term" value="F:tRNA (uracil(54)-C5)-methyltransferase activity, S-adenosyl methionine-dependent"/>
    <property type="evidence" value="ECO:0007669"/>
    <property type="project" value="UniProtKB-EC"/>
</dbReference>
<evidence type="ECO:0000256" key="6">
    <source>
        <dbReference type="SAM" id="MobiDB-lite"/>
    </source>
</evidence>
<dbReference type="InterPro" id="IPR030390">
    <property type="entry name" value="MeTrfase_TrmA_AS"/>
</dbReference>
<dbReference type="PANTHER" id="PTHR11061:SF30">
    <property type="entry name" value="TRNA (URACIL(54)-C(5))-METHYLTRANSFERASE"/>
    <property type="match status" value="1"/>
</dbReference>
<dbReference type="InterPro" id="IPR030391">
    <property type="entry name" value="MeTrfase_TrmA_CS"/>
</dbReference>
<dbReference type="EC" id="2.1.1.35" evidence="7"/>
<evidence type="ECO:0000256" key="1">
    <source>
        <dbReference type="ARBA" id="ARBA00022603"/>
    </source>
</evidence>
<dbReference type="SUPFAM" id="SSF50249">
    <property type="entry name" value="Nucleic acid-binding proteins"/>
    <property type="match status" value="1"/>
</dbReference>
<dbReference type="InterPro" id="IPR029063">
    <property type="entry name" value="SAM-dependent_MTases_sf"/>
</dbReference>
<gene>
    <name evidence="7" type="primary">TRM2</name>
    <name evidence="7" type="ORF">Cpir12675_002630</name>
</gene>
<accession>A0ABR3Z9C7</accession>
<dbReference type="PROSITE" id="PS51622">
    <property type="entry name" value="SAM_MT_RNA_M5U_2"/>
    <property type="match status" value="1"/>
</dbReference>